<feature type="compositionally biased region" description="Basic and acidic residues" evidence="1">
    <location>
        <begin position="76"/>
        <end position="93"/>
    </location>
</feature>
<keyword evidence="3" id="KW-1185">Reference proteome</keyword>
<sequence length="93" mass="10583">MLFPLNEAVELNCNRTETTKEKPGERSSYLGILGKEHMPAMILLEESSSKDKFNTPEPRKEEELPSPKDSVSLEIQDAKLAGDKEQKPNQRKR</sequence>
<accession>A0A9Q0Y7T8</accession>
<evidence type="ECO:0000256" key="1">
    <source>
        <dbReference type="SAM" id="MobiDB-lite"/>
    </source>
</evidence>
<comment type="caution">
    <text evidence="2">The sequence shown here is derived from an EMBL/GenBank/DDBJ whole genome shotgun (WGS) entry which is preliminary data.</text>
</comment>
<dbReference type="Proteomes" id="UP001142489">
    <property type="component" value="Unassembled WGS sequence"/>
</dbReference>
<evidence type="ECO:0000313" key="2">
    <source>
        <dbReference type="EMBL" id="KAJ7345790.1"/>
    </source>
</evidence>
<evidence type="ECO:0000313" key="3">
    <source>
        <dbReference type="Proteomes" id="UP001142489"/>
    </source>
</evidence>
<proteinExistence type="predicted"/>
<feature type="compositionally biased region" description="Basic and acidic residues" evidence="1">
    <location>
        <begin position="47"/>
        <end position="66"/>
    </location>
</feature>
<organism evidence="2 3">
    <name type="scientific">Phrynocephalus forsythii</name>
    <dbReference type="NCBI Taxonomy" id="171643"/>
    <lineage>
        <taxon>Eukaryota</taxon>
        <taxon>Metazoa</taxon>
        <taxon>Chordata</taxon>
        <taxon>Craniata</taxon>
        <taxon>Vertebrata</taxon>
        <taxon>Euteleostomi</taxon>
        <taxon>Lepidosauria</taxon>
        <taxon>Squamata</taxon>
        <taxon>Bifurcata</taxon>
        <taxon>Unidentata</taxon>
        <taxon>Episquamata</taxon>
        <taxon>Toxicofera</taxon>
        <taxon>Iguania</taxon>
        <taxon>Acrodonta</taxon>
        <taxon>Agamidae</taxon>
        <taxon>Agaminae</taxon>
        <taxon>Phrynocephalus</taxon>
    </lineage>
</organism>
<protein>
    <submittedName>
        <fullName evidence="2">Uncharacterized protein</fullName>
    </submittedName>
</protein>
<gene>
    <name evidence="2" type="ORF">JRQ81_001740</name>
</gene>
<feature type="region of interest" description="Disordered" evidence="1">
    <location>
        <begin position="42"/>
        <end position="93"/>
    </location>
</feature>
<reference evidence="2" key="1">
    <citation type="journal article" date="2023" name="DNA Res.">
        <title>Chromosome-level genome assembly of Phrynocephalus forsythii using third-generation DNA sequencing and Hi-C analysis.</title>
        <authorList>
            <person name="Qi Y."/>
            <person name="Zhao W."/>
            <person name="Zhao Y."/>
            <person name="Niu C."/>
            <person name="Cao S."/>
            <person name="Zhang Y."/>
        </authorList>
    </citation>
    <scope>NUCLEOTIDE SEQUENCE</scope>
    <source>
        <tissue evidence="2">Muscle</tissue>
    </source>
</reference>
<dbReference type="AlphaFoldDB" id="A0A9Q0Y7T8"/>
<name>A0A9Q0Y7T8_9SAUR</name>
<dbReference type="EMBL" id="JAPFRF010000001">
    <property type="protein sequence ID" value="KAJ7345790.1"/>
    <property type="molecule type" value="Genomic_DNA"/>
</dbReference>